<gene>
    <name evidence="1" type="ORF">ENV14_07410</name>
</gene>
<protein>
    <submittedName>
        <fullName evidence="1">Uncharacterized protein</fullName>
    </submittedName>
</protein>
<evidence type="ECO:0000313" key="1">
    <source>
        <dbReference type="EMBL" id="HGI88193.1"/>
    </source>
</evidence>
<accession>A0A7C4BCR3</accession>
<sequence length="198" mass="22624">MSVDESENLSNLLKKYSALAILISGDFKKFRFYVEKRFSGVALSNCIALLPSLERALAFAMVAERKEHDLLLLRLGEGAYTLLIAKCKSSRLIFSNLLVRVFKRGGVVIPRTASSSTPVAIFRREMWREFELYELPTIKECCNDYAYVNVALVRRKDLMQISKLRVVIEKSRELREVLEKSGSNLSEIIDKLLQINDV</sequence>
<name>A0A7C4BCR3_9CREN</name>
<comment type="caution">
    <text evidence="1">The sequence shown here is derived from an EMBL/GenBank/DDBJ whole genome shotgun (WGS) entry which is preliminary data.</text>
</comment>
<dbReference type="EMBL" id="DTFF01000063">
    <property type="protein sequence ID" value="HGI88193.1"/>
    <property type="molecule type" value="Genomic_DNA"/>
</dbReference>
<proteinExistence type="predicted"/>
<dbReference type="AlphaFoldDB" id="A0A7C4BCR3"/>
<reference evidence="1" key="1">
    <citation type="journal article" date="2020" name="mSystems">
        <title>Genome- and Community-Level Interaction Insights into Carbon Utilization and Element Cycling Functions of Hydrothermarchaeota in Hydrothermal Sediment.</title>
        <authorList>
            <person name="Zhou Z."/>
            <person name="Liu Y."/>
            <person name="Xu W."/>
            <person name="Pan J."/>
            <person name="Luo Z.H."/>
            <person name="Li M."/>
        </authorList>
    </citation>
    <scope>NUCLEOTIDE SEQUENCE [LARGE SCALE GENOMIC DNA]</scope>
    <source>
        <strain evidence="1">SpSt-732</strain>
    </source>
</reference>
<organism evidence="1">
    <name type="scientific">Ignisphaera aggregans</name>
    <dbReference type="NCBI Taxonomy" id="334771"/>
    <lineage>
        <taxon>Archaea</taxon>
        <taxon>Thermoproteota</taxon>
        <taxon>Thermoprotei</taxon>
        <taxon>Desulfurococcales</taxon>
        <taxon>Desulfurococcaceae</taxon>
        <taxon>Ignisphaera</taxon>
    </lineage>
</organism>